<dbReference type="SUPFAM" id="SSF53335">
    <property type="entry name" value="S-adenosyl-L-methionine-dependent methyltransferases"/>
    <property type="match status" value="1"/>
</dbReference>
<feature type="region of interest" description="SAM motif II" evidence="4">
    <location>
        <begin position="128"/>
        <end position="136"/>
    </location>
</feature>
<feature type="region of interest" description="SAM motif III" evidence="4">
    <location>
        <begin position="155"/>
        <end position="164"/>
    </location>
</feature>
<dbReference type="PANTHER" id="PTHR44068:SF11">
    <property type="entry name" value="GERANYL DIPHOSPHATE 2-C-METHYLTRANSFERASE"/>
    <property type="match status" value="1"/>
</dbReference>
<protein>
    <recommendedName>
        <fullName evidence="6">Polyketide synthase-like methyltransferase domain-containing protein</fullName>
    </recommendedName>
</protein>
<dbReference type="InterPro" id="IPR050447">
    <property type="entry name" value="Erg6_SMT_methyltransf"/>
</dbReference>
<keyword evidence="1 4" id="KW-0489">Methyltransferase</keyword>
<dbReference type="InterPro" id="IPR029063">
    <property type="entry name" value="SAM-dependent_MTases_sf"/>
</dbReference>
<dbReference type="SMART" id="SM00828">
    <property type="entry name" value="PKS_MT"/>
    <property type="match status" value="1"/>
</dbReference>
<gene>
    <name evidence="7" type="ORF">GCM10009839_86180</name>
</gene>
<proteinExistence type="inferred from homology"/>
<keyword evidence="2 4" id="KW-0808">Transferase</keyword>
<dbReference type="PANTHER" id="PTHR44068">
    <property type="entry name" value="ZGC:194242"/>
    <property type="match status" value="1"/>
</dbReference>
<organism evidence="7 8">
    <name type="scientific">Catenulispora yoronensis</name>
    <dbReference type="NCBI Taxonomy" id="450799"/>
    <lineage>
        <taxon>Bacteria</taxon>
        <taxon>Bacillati</taxon>
        <taxon>Actinomycetota</taxon>
        <taxon>Actinomycetes</taxon>
        <taxon>Catenulisporales</taxon>
        <taxon>Catenulisporaceae</taxon>
        <taxon>Catenulispora</taxon>
    </lineage>
</organism>
<dbReference type="Pfam" id="PF08241">
    <property type="entry name" value="Methyltransf_11"/>
    <property type="match status" value="1"/>
</dbReference>
<evidence type="ECO:0000259" key="6">
    <source>
        <dbReference type="SMART" id="SM00828"/>
    </source>
</evidence>
<dbReference type="CDD" id="cd02440">
    <property type="entry name" value="AdoMet_MTases"/>
    <property type="match status" value="1"/>
</dbReference>
<comment type="caution">
    <text evidence="7">The sequence shown here is derived from an EMBL/GenBank/DDBJ whole genome shotgun (WGS) entry which is preliminary data.</text>
</comment>
<dbReference type="Gene3D" id="3.40.50.150">
    <property type="entry name" value="Vaccinia Virus protein VP39"/>
    <property type="match status" value="1"/>
</dbReference>
<dbReference type="InterPro" id="IPR020803">
    <property type="entry name" value="MeTfrase_dom"/>
</dbReference>
<evidence type="ECO:0000256" key="5">
    <source>
        <dbReference type="SAM" id="MobiDB-lite"/>
    </source>
</evidence>
<evidence type="ECO:0000313" key="8">
    <source>
        <dbReference type="Proteomes" id="UP001500751"/>
    </source>
</evidence>
<evidence type="ECO:0000256" key="2">
    <source>
        <dbReference type="ARBA" id="ARBA00022679"/>
    </source>
</evidence>
<dbReference type="EMBL" id="BAAAQN010000084">
    <property type="protein sequence ID" value="GAA2061851.1"/>
    <property type="molecule type" value="Genomic_DNA"/>
</dbReference>
<keyword evidence="3 4" id="KW-0949">S-adenosyl-L-methionine</keyword>
<comment type="similarity">
    <text evidence="4">Belongs to the class I-like SAM-binding methyltransferase superfamily. gTMT family.</text>
</comment>
<evidence type="ECO:0000256" key="1">
    <source>
        <dbReference type="ARBA" id="ARBA00022603"/>
    </source>
</evidence>
<keyword evidence="8" id="KW-1185">Reference proteome</keyword>
<dbReference type="PROSITE" id="PS51581">
    <property type="entry name" value="SAM_GTMT"/>
    <property type="match status" value="1"/>
</dbReference>
<feature type="region of interest" description="SAM motif I" evidence="4">
    <location>
        <begin position="65"/>
        <end position="74"/>
    </location>
</feature>
<evidence type="ECO:0000256" key="3">
    <source>
        <dbReference type="ARBA" id="ARBA00022691"/>
    </source>
</evidence>
<evidence type="ECO:0000256" key="4">
    <source>
        <dbReference type="PROSITE-ProRule" id="PRU00914"/>
    </source>
</evidence>
<dbReference type="Proteomes" id="UP001500751">
    <property type="component" value="Unassembled WGS sequence"/>
</dbReference>
<feature type="region of interest" description="Disordered" evidence="5">
    <location>
        <begin position="378"/>
        <end position="403"/>
    </location>
</feature>
<feature type="domain" description="Polyketide synthase-like methyltransferase" evidence="6">
    <location>
        <begin position="35"/>
        <end position="304"/>
    </location>
</feature>
<dbReference type="InterPro" id="IPR025774">
    <property type="entry name" value="PiNMT-like"/>
</dbReference>
<accession>A0ABN2VI64</accession>
<dbReference type="InterPro" id="IPR013216">
    <property type="entry name" value="Methyltransf_11"/>
</dbReference>
<reference evidence="7 8" key="1">
    <citation type="journal article" date="2019" name="Int. J. Syst. Evol. Microbiol.">
        <title>The Global Catalogue of Microorganisms (GCM) 10K type strain sequencing project: providing services to taxonomists for standard genome sequencing and annotation.</title>
        <authorList>
            <consortium name="The Broad Institute Genomics Platform"/>
            <consortium name="The Broad Institute Genome Sequencing Center for Infectious Disease"/>
            <person name="Wu L."/>
            <person name="Ma J."/>
        </authorList>
    </citation>
    <scope>NUCLEOTIDE SEQUENCE [LARGE SCALE GENOMIC DNA]</scope>
    <source>
        <strain evidence="7 8">JCM 16014</strain>
    </source>
</reference>
<evidence type="ECO:0000313" key="7">
    <source>
        <dbReference type="EMBL" id="GAA2061851.1"/>
    </source>
</evidence>
<name>A0ABN2VI64_9ACTN</name>
<sequence length="403" mass="43014">MNTAVERYYDTTLDLYEELWGEHVHHGFWDEGERPGADGADRHEATDRLVRELVAYAAVPPGAHVLDVGCGIGGPALYLAGPLGCSVVGVTLSAQQAARAGEKAREAGLGDRAEFHQLDALSTGFPDESFDVIWAVESLMHIEDRVAFFAEARRLLRPGGRLAIATWSVRDGALDADEQNLVDLILKHQVMPSFSSLEEHERLAAAAGFAEVASVDWSRAVANSWDPEFALVKKPEHGRATMVELARERGADVLGFFYAGPLMKKGFDTGVMTYGAVRAVKPAEAAASPQTLAEVVETLQTVLDQDDAWSVGITAATTLDGDLELESVELAAVSRALQARYGDRVDLVGHVSGLGVDEIIAFTVGDVAAFVAAHRDGAGPGQAATEARRDASAQRATVGDEPE</sequence>